<evidence type="ECO:0000313" key="3">
    <source>
        <dbReference type="Proteomes" id="UP000463138"/>
    </source>
</evidence>
<keyword evidence="3" id="KW-1185">Reference proteome</keyword>
<dbReference type="Proteomes" id="UP000463138">
    <property type="component" value="Unassembled WGS sequence"/>
</dbReference>
<dbReference type="EMBL" id="QOVF01000004">
    <property type="protein sequence ID" value="KAA0693591.1"/>
    <property type="molecule type" value="Genomic_DNA"/>
</dbReference>
<dbReference type="InterPro" id="IPR011042">
    <property type="entry name" value="6-blade_b-propeller_TolB-like"/>
</dbReference>
<dbReference type="Gene3D" id="2.120.10.30">
    <property type="entry name" value="TolB, C-terminal domain"/>
    <property type="match status" value="1"/>
</dbReference>
<comment type="caution">
    <text evidence="2">The sequence shown here is derived from an EMBL/GenBank/DDBJ whole genome shotgun (WGS) entry which is preliminary data.</text>
</comment>
<dbReference type="AlphaFoldDB" id="A0A7V7GS64"/>
<dbReference type="InterPro" id="IPR012938">
    <property type="entry name" value="Glc/Sorbosone_DH"/>
</dbReference>
<accession>A0A7V7GS64</accession>
<gene>
    <name evidence="2" type="ORF">DT594_14505</name>
</gene>
<organism evidence="2 3">
    <name type="scientific">Halopseudomonas laoshanensis</name>
    <dbReference type="NCBI Taxonomy" id="2268758"/>
    <lineage>
        <taxon>Bacteria</taxon>
        <taxon>Pseudomonadati</taxon>
        <taxon>Pseudomonadota</taxon>
        <taxon>Gammaproteobacteria</taxon>
        <taxon>Pseudomonadales</taxon>
        <taxon>Pseudomonadaceae</taxon>
        <taxon>Halopseudomonas</taxon>
    </lineage>
</organism>
<proteinExistence type="predicted"/>
<reference evidence="2 3" key="1">
    <citation type="submission" date="2018-07" db="EMBL/GenBank/DDBJ databases">
        <title>Pseudomonas laoshanensis sp. nov., isolated from soil.</title>
        <authorList>
            <person name="Sun J."/>
            <person name="Yu L."/>
            <person name="Wang M."/>
            <person name="Zhang C."/>
        </authorList>
    </citation>
    <scope>NUCLEOTIDE SEQUENCE [LARGE SCALE GENOMIC DNA]</scope>
    <source>
        <strain evidence="2 3">Y22</strain>
    </source>
</reference>
<evidence type="ECO:0000259" key="1">
    <source>
        <dbReference type="Pfam" id="PF07995"/>
    </source>
</evidence>
<dbReference type="Pfam" id="PF07995">
    <property type="entry name" value="GSDH"/>
    <property type="match status" value="1"/>
</dbReference>
<dbReference type="OrthoDB" id="9770043at2"/>
<sequence length="108" mass="11705">MRLHDLETGETGSIGGVPEVVHAGQGGLGDVLLHPRFEDNQQVYLIYAEAGDGGSGAAVALARLVLDENGGGELEDLKVIWRQTPKRQKVWTCSDACERLQLSETRFT</sequence>
<dbReference type="RefSeq" id="WP_149333333.1">
    <property type="nucleotide sequence ID" value="NZ_QOVF01000004.1"/>
</dbReference>
<protein>
    <recommendedName>
        <fullName evidence="1">Glucose/Sorbosone dehydrogenase domain-containing protein</fullName>
    </recommendedName>
</protein>
<feature type="domain" description="Glucose/Sorbosone dehydrogenase" evidence="1">
    <location>
        <begin position="8"/>
        <end position="89"/>
    </location>
</feature>
<name>A0A7V7GS64_9GAMM</name>
<evidence type="ECO:0000313" key="2">
    <source>
        <dbReference type="EMBL" id="KAA0693591.1"/>
    </source>
</evidence>